<dbReference type="Pfam" id="PF00107">
    <property type="entry name" value="ADH_zinc_N"/>
    <property type="match status" value="1"/>
</dbReference>
<dbReference type="InterPro" id="IPR013149">
    <property type="entry name" value="ADH-like_C"/>
</dbReference>
<evidence type="ECO:0000313" key="3">
    <source>
        <dbReference type="EMBL" id="QEV62125.1"/>
    </source>
</evidence>
<name>A0A5P2XFY1_STRST</name>
<dbReference type="CDD" id="cd08253">
    <property type="entry name" value="zeta_crystallin"/>
    <property type="match status" value="1"/>
</dbReference>
<evidence type="ECO:0000313" key="4">
    <source>
        <dbReference type="Proteomes" id="UP000326505"/>
    </source>
</evidence>
<dbReference type="Gene3D" id="3.40.50.720">
    <property type="entry name" value="NAD(P)-binding Rossmann-like Domain"/>
    <property type="match status" value="1"/>
</dbReference>
<feature type="domain" description="Enoyl reductase (ER)" evidence="1">
    <location>
        <begin position="10"/>
        <end position="322"/>
    </location>
</feature>
<keyword evidence="5" id="KW-1185">Reference proteome</keyword>
<dbReference type="InterPro" id="IPR020843">
    <property type="entry name" value="ER"/>
</dbReference>
<dbReference type="PANTHER" id="PTHR43677:SF4">
    <property type="entry name" value="QUINONE OXIDOREDUCTASE-LIKE PROTEIN 2"/>
    <property type="match status" value="1"/>
</dbReference>
<dbReference type="GO" id="GO:0016491">
    <property type="term" value="F:oxidoreductase activity"/>
    <property type="evidence" value="ECO:0007669"/>
    <property type="project" value="InterPro"/>
</dbReference>
<dbReference type="InterPro" id="IPR013154">
    <property type="entry name" value="ADH-like_N"/>
</dbReference>
<dbReference type="Proteomes" id="UP000326505">
    <property type="component" value="Chromosome"/>
</dbReference>
<dbReference type="PANTHER" id="PTHR43677">
    <property type="entry name" value="SHORT-CHAIN DEHYDROGENASE/REDUCTASE"/>
    <property type="match status" value="1"/>
</dbReference>
<dbReference type="SMART" id="SM00829">
    <property type="entry name" value="PKS_ER"/>
    <property type="match status" value="1"/>
</dbReference>
<evidence type="ECO:0000259" key="1">
    <source>
        <dbReference type="SMART" id="SM00829"/>
    </source>
</evidence>
<dbReference type="Pfam" id="PF08240">
    <property type="entry name" value="ADH_N"/>
    <property type="match status" value="1"/>
</dbReference>
<protein>
    <submittedName>
        <fullName evidence="2 3">NADPH:quinone reductase</fullName>
    </submittedName>
</protein>
<reference evidence="2 5" key="2">
    <citation type="submission" date="2020-08" db="EMBL/GenBank/DDBJ databases">
        <title>Genomic Encyclopedia of Type Strains, Phase III (KMG-III): the genomes of soil and plant-associated and newly described type strains.</title>
        <authorList>
            <person name="Whitman W."/>
        </authorList>
    </citation>
    <scope>NUCLEOTIDE SEQUENCE [LARGE SCALE GENOMIC DNA]</scope>
    <source>
        <strain evidence="2 5">CECT 3146</strain>
    </source>
</reference>
<organism evidence="3 4">
    <name type="scientific">Streptomyces spectabilis</name>
    <dbReference type="NCBI Taxonomy" id="68270"/>
    <lineage>
        <taxon>Bacteria</taxon>
        <taxon>Bacillati</taxon>
        <taxon>Actinomycetota</taxon>
        <taxon>Actinomycetes</taxon>
        <taxon>Kitasatosporales</taxon>
        <taxon>Streptomycetaceae</taxon>
        <taxon>Streptomyces</taxon>
    </lineage>
</organism>
<sequence length="325" mass="33474">MRAAYISEFGPAHSIRFGELPEPRPGAHDVLVDVEVTTANHVDTFIRSGAVDTPVEFPFVVGRDLVGRVAAVGDAVTGFAVGERVWCNSLGHGGRQGAAAERARVPAERLYRLPEGVDPAAAVTVLHPGATAYLGLVTHGGLRAGATVVVIGAAGNVGAAMVVVAAAAGARVVAVAHPRDEAYCRGLGADAVVDRTAGDVTARLARACPGGVDLYLDAAGINDLAGAVGLLAWRGRIVLLAGLRTTPTLPAGELYVRDGSVVGFAITRATVAELAEAAEHVNGLLADGRLRPRERFTLPLSATAEAHRMLEAGELRGMRVALSTE</sequence>
<dbReference type="InterPro" id="IPR011032">
    <property type="entry name" value="GroES-like_sf"/>
</dbReference>
<accession>A0A5P2XFY1</accession>
<dbReference type="SUPFAM" id="SSF50129">
    <property type="entry name" value="GroES-like"/>
    <property type="match status" value="1"/>
</dbReference>
<dbReference type="KEGG" id="sspb:CP982_28270"/>
<reference evidence="3 4" key="1">
    <citation type="submission" date="2017-09" db="EMBL/GenBank/DDBJ databases">
        <authorList>
            <person name="Lee N."/>
            <person name="Cho B.-K."/>
        </authorList>
    </citation>
    <scope>NUCLEOTIDE SEQUENCE [LARGE SCALE GENOMIC DNA]</scope>
    <source>
        <strain evidence="3 4">ATCC 27465</strain>
    </source>
</reference>
<gene>
    <name evidence="3" type="ORF">CP982_28270</name>
    <name evidence="2" type="ORF">FHS40_003620</name>
</gene>
<proteinExistence type="predicted"/>
<dbReference type="OrthoDB" id="4190732at2"/>
<dbReference type="Gene3D" id="3.90.180.10">
    <property type="entry name" value="Medium-chain alcohol dehydrogenases, catalytic domain"/>
    <property type="match status" value="1"/>
</dbReference>
<dbReference type="InterPro" id="IPR051397">
    <property type="entry name" value="Zn-ADH-like_protein"/>
</dbReference>
<dbReference type="SUPFAM" id="SSF51735">
    <property type="entry name" value="NAD(P)-binding Rossmann-fold domains"/>
    <property type="match status" value="1"/>
</dbReference>
<dbReference type="InterPro" id="IPR036291">
    <property type="entry name" value="NAD(P)-bd_dom_sf"/>
</dbReference>
<dbReference type="AlphaFoldDB" id="A0A5P2XFY1"/>
<dbReference type="EMBL" id="CP023690">
    <property type="protein sequence ID" value="QEV62125.1"/>
    <property type="molecule type" value="Genomic_DNA"/>
</dbReference>
<dbReference type="EMBL" id="JACHJD010000005">
    <property type="protein sequence ID" value="MBB5104536.1"/>
    <property type="molecule type" value="Genomic_DNA"/>
</dbReference>
<evidence type="ECO:0000313" key="5">
    <source>
        <dbReference type="Proteomes" id="UP000549009"/>
    </source>
</evidence>
<dbReference type="Proteomes" id="UP000549009">
    <property type="component" value="Unassembled WGS sequence"/>
</dbReference>
<dbReference type="RefSeq" id="WP_150513041.1">
    <property type="nucleotide sequence ID" value="NZ_BMSQ01000001.1"/>
</dbReference>
<evidence type="ECO:0000313" key="2">
    <source>
        <dbReference type="EMBL" id="MBB5104536.1"/>
    </source>
</evidence>